<dbReference type="AlphaFoldDB" id="A0A0D2H5Q5"/>
<dbReference type="VEuPathDB" id="FungiDB:Z519_10679"/>
<dbReference type="GO" id="GO:0046872">
    <property type="term" value="F:metal ion binding"/>
    <property type="evidence" value="ECO:0007669"/>
    <property type="project" value="UniProtKB-KW"/>
</dbReference>
<dbReference type="Gene3D" id="3.10.180.10">
    <property type="entry name" value="2,3-Dihydroxybiphenyl 1,2-Dioxygenase, domain 1"/>
    <property type="match status" value="1"/>
</dbReference>
<dbReference type="GeneID" id="27703607"/>
<keyword evidence="1" id="KW-0479">Metal-binding</keyword>
<organism evidence="3 4">
    <name type="scientific">Cladophialophora bantiana (strain ATCC 10958 / CBS 173.52 / CDC B-1940 / NIH 8579)</name>
    <name type="common">Xylohypha bantiana</name>
    <dbReference type="NCBI Taxonomy" id="1442370"/>
    <lineage>
        <taxon>Eukaryota</taxon>
        <taxon>Fungi</taxon>
        <taxon>Dikarya</taxon>
        <taxon>Ascomycota</taxon>
        <taxon>Pezizomycotina</taxon>
        <taxon>Eurotiomycetes</taxon>
        <taxon>Chaetothyriomycetidae</taxon>
        <taxon>Chaetothyriales</taxon>
        <taxon>Herpotrichiellaceae</taxon>
        <taxon>Cladophialophora</taxon>
    </lineage>
</organism>
<dbReference type="EMBL" id="KN846998">
    <property type="protein sequence ID" value="KIW88633.1"/>
    <property type="molecule type" value="Genomic_DNA"/>
</dbReference>
<dbReference type="OrthoDB" id="16820at2759"/>
<dbReference type="InterPro" id="IPR018146">
    <property type="entry name" value="Glyoxalase_1_CS"/>
</dbReference>
<dbReference type="RefSeq" id="XP_016615302.1">
    <property type="nucleotide sequence ID" value="XM_016768395.1"/>
</dbReference>
<keyword evidence="3" id="KW-0456">Lyase</keyword>
<name>A0A0D2H5Q5_CLAB1</name>
<sequence>MSSDTSKYRFNQIGIRVSDLQRSLNFYQDVLGMKELAHMEFDTVKIWFLGYPEEHAGTDGSGVGRSFLAREGVLELIWSEHSQKHITNANDHPGFGFIKLCFTVPDVSACMRRLEASGVKILKQPGSLQGLEVAAQAIGAEMPEKGRNQGLWKAVTGAGFVEDPDGYLVELVQF</sequence>
<dbReference type="GO" id="GO:0004462">
    <property type="term" value="F:lactoylglutathione lyase activity"/>
    <property type="evidence" value="ECO:0007669"/>
    <property type="project" value="InterPro"/>
</dbReference>
<feature type="domain" description="VOC" evidence="2">
    <location>
        <begin position="9"/>
        <end position="174"/>
    </location>
</feature>
<dbReference type="Pfam" id="PF00903">
    <property type="entry name" value="Glyoxalase"/>
    <property type="match status" value="1"/>
</dbReference>
<evidence type="ECO:0000256" key="1">
    <source>
        <dbReference type="ARBA" id="ARBA00022723"/>
    </source>
</evidence>
<reference evidence="3" key="1">
    <citation type="submission" date="2015-01" db="EMBL/GenBank/DDBJ databases">
        <title>The Genome Sequence of Cladophialophora bantiana CBS 173.52.</title>
        <authorList>
            <consortium name="The Broad Institute Genomics Platform"/>
            <person name="Cuomo C."/>
            <person name="de Hoog S."/>
            <person name="Gorbushina A."/>
            <person name="Stielow B."/>
            <person name="Teixiera M."/>
            <person name="Abouelleil A."/>
            <person name="Chapman S.B."/>
            <person name="Priest M."/>
            <person name="Young S.K."/>
            <person name="Wortman J."/>
            <person name="Nusbaum C."/>
            <person name="Birren B."/>
        </authorList>
    </citation>
    <scope>NUCLEOTIDE SEQUENCE [LARGE SCALE GENOMIC DNA]</scope>
    <source>
        <strain evidence="3">CBS 173.52</strain>
    </source>
</reference>
<dbReference type="HOGENOM" id="CLU_046006_1_1_1"/>
<keyword evidence="4" id="KW-1185">Reference proteome</keyword>
<dbReference type="Proteomes" id="UP000053789">
    <property type="component" value="Unassembled WGS sequence"/>
</dbReference>
<dbReference type="PANTHER" id="PTHR10374:SF19">
    <property type="entry name" value="LYASE (GLO1), PUTATIVE (AFU_ORTHOLOGUE AFUA_2G13550)-RELATED"/>
    <property type="match status" value="1"/>
</dbReference>
<evidence type="ECO:0000313" key="4">
    <source>
        <dbReference type="Proteomes" id="UP000053789"/>
    </source>
</evidence>
<protein>
    <submittedName>
        <fullName evidence="3">Lactoylglutathione lyase</fullName>
    </submittedName>
</protein>
<dbReference type="SUPFAM" id="SSF54593">
    <property type="entry name" value="Glyoxalase/Bleomycin resistance protein/Dihydroxybiphenyl dioxygenase"/>
    <property type="match status" value="1"/>
</dbReference>
<evidence type="ECO:0000313" key="3">
    <source>
        <dbReference type="EMBL" id="KIW88633.1"/>
    </source>
</evidence>
<gene>
    <name evidence="3" type="ORF">Z519_10679</name>
</gene>
<dbReference type="PROSITE" id="PS00934">
    <property type="entry name" value="GLYOXALASE_I_1"/>
    <property type="match status" value="1"/>
</dbReference>
<dbReference type="InterPro" id="IPR029068">
    <property type="entry name" value="Glyas_Bleomycin-R_OHBP_Dase"/>
</dbReference>
<dbReference type="PROSITE" id="PS51819">
    <property type="entry name" value="VOC"/>
    <property type="match status" value="1"/>
</dbReference>
<proteinExistence type="predicted"/>
<dbReference type="InterPro" id="IPR004360">
    <property type="entry name" value="Glyas_Fos-R_dOase_dom"/>
</dbReference>
<accession>A0A0D2H5Q5</accession>
<dbReference type="PANTHER" id="PTHR10374">
    <property type="entry name" value="LACTOYLGLUTATHIONE LYASE GLYOXALASE I"/>
    <property type="match status" value="1"/>
</dbReference>
<evidence type="ECO:0000259" key="2">
    <source>
        <dbReference type="PROSITE" id="PS51819"/>
    </source>
</evidence>
<dbReference type="InterPro" id="IPR037523">
    <property type="entry name" value="VOC_core"/>
</dbReference>